<dbReference type="Proteomes" id="UP001241748">
    <property type="component" value="Unassembled WGS sequence"/>
</dbReference>
<dbReference type="Pfam" id="PF00561">
    <property type="entry name" value="Abhydrolase_1"/>
    <property type="match status" value="1"/>
</dbReference>
<keyword evidence="2" id="KW-0378">Hydrolase</keyword>
<keyword evidence="3" id="KW-1185">Reference proteome</keyword>
<dbReference type="GO" id="GO:0016787">
    <property type="term" value="F:hydrolase activity"/>
    <property type="evidence" value="ECO:0007669"/>
    <property type="project" value="UniProtKB-KW"/>
</dbReference>
<proteinExistence type="predicted"/>
<dbReference type="Gene3D" id="3.40.50.1820">
    <property type="entry name" value="alpha/beta hydrolase"/>
    <property type="match status" value="1"/>
</dbReference>
<comment type="caution">
    <text evidence="2">The sequence shown here is derived from an EMBL/GenBank/DDBJ whole genome shotgun (WGS) entry which is preliminary data.</text>
</comment>
<dbReference type="InterPro" id="IPR051321">
    <property type="entry name" value="PHA/PHB_synthase"/>
</dbReference>
<evidence type="ECO:0000313" key="2">
    <source>
        <dbReference type="EMBL" id="MFB3166651.1"/>
    </source>
</evidence>
<accession>A0ABV4YP71</accession>
<evidence type="ECO:0000313" key="3">
    <source>
        <dbReference type="Proteomes" id="UP001241748"/>
    </source>
</evidence>
<evidence type="ECO:0000259" key="1">
    <source>
        <dbReference type="Pfam" id="PF00561"/>
    </source>
</evidence>
<dbReference type="EMBL" id="JAROBZ020000001">
    <property type="protein sequence ID" value="MFB3166651.1"/>
    <property type="molecule type" value="Genomic_DNA"/>
</dbReference>
<feature type="domain" description="AB hydrolase-1" evidence="1">
    <location>
        <begin position="84"/>
        <end position="331"/>
    </location>
</feature>
<protein>
    <submittedName>
        <fullName evidence="2">Alpha/beta fold hydrolase</fullName>
    </submittedName>
</protein>
<dbReference type="SUPFAM" id="SSF53474">
    <property type="entry name" value="alpha/beta-Hydrolases"/>
    <property type="match status" value="1"/>
</dbReference>
<dbReference type="InterPro" id="IPR029058">
    <property type="entry name" value="AB_hydrolase_fold"/>
</dbReference>
<organism evidence="2 3">
    <name type="scientific">Neobacillus driksii</name>
    <dbReference type="NCBI Taxonomy" id="3035913"/>
    <lineage>
        <taxon>Bacteria</taxon>
        <taxon>Bacillati</taxon>
        <taxon>Bacillota</taxon>
        <taxon>Bacilli</taxon>
        <taxon>Bacillales</taxon>
        <taxon>Bacillaceae</taxon>
        <taxon>Neobacillus</taxon>
    </lineage>
</organism>
<dbReference type="InterPro" id="IPR000073">
    <property type="entry name" value="AB_hydrolase_1"/>
</dbReference>
<reference evidence="2 3" key="1">
    <citation type="submission" date="2024-05" db="EMBL/GenBank/DDBJ databases">
        <authorList>
            <person name="Venkateswaran K."/>
        </authorList>
    </citation>
    <scope>NUCLEOTIDE SEQUENCE [LARGE SCALE GENOMIC DNA]</scope>
    <source>
        <strain evidence="2 3">179-C4-2-HS</strain>
    </source>
</reference>
<name>A0ABV4YP71_9BACI</name>
<dbReference type="PANTHER" id="PTHR36837">
    <property type="entry name" value="POLY(3-HYDROXYALKANOATE) POLYMERASE SUBUNIT PHAC"/>
    <property type="match status" value="1"/>
</dbReference>
<dbReference type="RefSeq" id="WP_306076895.1">
    <property type="nucleotide sequence ID" value="NZ_JAROBZ020000001.1"/>
</dbReference>
<gene>
    <name evidence="2" type="ORF">P5G62_005975</name>
</gene>
<dbReference type="PANTHER" id="PTHR36837:SF2">
    <property type="entry name" value="POLY(3-HYDROXYALKANOATE) POLYMERASE SUBUNIT PHAC"/>
    <property type="match status" value="1"/>
</dbReference>
<sequence length="354" mass="39950">MMEVKSLVNIPVLNLESEKKRWNNIYKVLSEPKPDIESTPRKAVWKKGKAVLWYHAAPEKKYSTPLFLVYSLLNKAYILDISEEGSVVGNLTKQGYDVYLLDWGLPGLEDKDLTLDNYLTDYLEIAVKRAIRHSGAKEISLVGYCIGGMLSAMLTSLTDLPIKNLILAAVPIDYSNAIIPNKWVKALQNGTLNFDRFADAYEVIPSEFLYSIFMALQGFNVGPTVNLVTRAHDQKYVDKWRNMDKWMKDAVTFSGAAFKQMMNDLYKDNKLVKGEMKIGGQKVDLSNIKCSTLVITSTRDELVLESQSLPIMDLISSEDKTYQHVEAGHVSLCLTGQFAFAIDPWLSTRSTRLI</sequence>